<organism evidence="1 2">
    <name type="scientific">Cenococcum geophilum 1.58</name>
    <dbReference type="NCBI Taxonomy" id="794803"/>
    <lineage>
        <taxon>Eukaryota</taxon>
        <taxon>Fungi</taxon>
        <taxon>Dikarya</taxon>
        <taxon>Ascomycota</taxon>
        <taxon>Pezizomycotina</taxon>
        <taxon>Dothideomycetes</taxon>
        <taxon>Pleosporomycetidae</taxon>
        <taxon>Gloniales</taxon>
        <taxon>Gloniaceae</taxon>
        <taxon>Cenococcum</taxon>
    </lineage>
</organism>
<dbReference type="Proteomes" id="UP000250078">
    <property type="component" value="Unassembled WGS sequence"/>
</dbReference>
<reference evidence="1 2" key="1">
    <citation type="journal article" date="2016" name="Nat. Commun.">
        <title>Ectomycorrhizal ecology is imprinted in the genome of the dominant symbiotic fungus Cenococcum geophilum.</title>
        <authorList>
            <consortium name="DOE Joint Genome Institute"/>
            <person name="Peter M."/>
            <person name="Kohler A."/>
            <person name="Ohm R.A."/>
            <person name="Kuo A."/>
            <person name="Krutzmann J."/>
            <person name="Morin E."/>
            <person name="Arend M."/>
            <person name="Barry K.W."/>
            <person name="Binder M."/>
            <person name="Choi C."/>
            <person name="Clum A."/>
            <person name="Copeland A."/>
            <person name="Grisel N."/>
            <person name="Haridas S."/>
            <person name="Kipfer T."/>
            <person name="LaButti K."/>
            <person name="Lindquist E."/>
            <person name="Lipzen A."/>
            <person name="Maire R."/>
            <person name="Meier B."/>
            <person name="Mihaltcheva S."/>
            <person name="Molinier V."/>
            <person name="Murat C."/>
            <person name="Poggeler S."/>
            <person name="Quandt C.A."/>
            <person name="Sperisen C."/>
            <person name="Tritt A."/>
            <person name="Tisserant E."/>
            <person name="Crous P.W."/>
            <person name="Henrissat B."/>
            <person name="Nehls U."/>
            <person name="Egli S."/>
            <person name="Spatafora J.W."/>
            <person name="Grigoriev I.V."/>
            <person name="Martin F.M."/>
        </authorList>
    </citation>
    <scope>NUCLEOTIDE SEQUENCE [LARGE SCALE GENOMIC DNA]</scope>
    <source>
        <strain evidence="1 2">1.58</strain>
    </source>
</reference>
<name>A0ACC8EJW7_9PEZI</name>
<evidence type="ECO:0000313" key="2">
    <source>
        <dbReference type="Proteomes" id="UP000250078"/>
    </source>
</evidence>
<keyword evidence="2" id="KW-1185">Reference proteome</keyword>
<dbReference type="EMBL" id="KV748340">
    <property type="protein sequence ID" value="OCK86514.1"/>
    <property type="molecule type" value="Genomic_DNA"/>
</dbReference>
<sequence>MPRKTPEKSKTHELEQAAQPSGENMRLDNPTTDEPTAQTLPRRGPGRPKANKAPEQKRAEAAERARKYRNRKKEMNENNQREAEGSGVGDPATSDETAVNDQRAANSGIGPSEIQANTGDAMEELRQQLMNVIVAGTQDSNIASRATTEEADDANKSQEGLEGQIGASLQQPQVYNAAVQHGIVTDEAVREEEEAIPGTNHTGALDNTPVDYEDYMEYNDDTYDGYTDYDNNYVDETILPSHQSVSSEDPEDQPLQEDPEDQPLQETPSQLRETALEEAAIALSNICQERCTCTEPDSALDEDGYSLHELARDWENRISTAGIEKLALHASTIQKPQPLLPWRRLLAGGTGDILKLSFQKSEREFVYANRDVQRRWDVDSFIARATTLAVHRGGFSLSFKPRFLSTINQNPRVLIQGHQIHKLKQIRLGHGLFSAGFGYNCHIFFPHMKKAEETHLSDETQAIWIDRIVIPALKRVCPTDVLHHFPLSYAHADGKANVKREAFITSTGIAMDV</sequence>
<feature type="non-terminal residue" evidence="1">
    <location>
        <position position="513"/>
    </location>
</feature>
<protein>
    <submittedName>
        <fullName evidence="1">Uncharacterized protein</fullName>
    </submittedName>
</protein>
<proteinExistence type="predicted"/>
<evidence type="ECO:0000313" key="1">
    <source>
        <dbReference type="EMBL" id="OCK86514.1"/>
    </source>
</evidence>
<gene>
    <name evidence="1" type="ORF">K441DRAFT_650072</name>
</gene>
<accession>A0ACC8EJW7</accession>